<evidence type="ECO:0000259" key="1">
    <source>
        <dbReference type="SMART" id="SM00986"/>
    </source>
</evidence>
<accession>A0A850PMP2</accession>
<dbReference type="SMART" id="SM00987">
    <property type="entry name" value="UreE_C"/>
    <property type="match status" value="1"/>
</dbReference>
<dbReference type="GO" id="GO:0004844">
    <property type="term" value="F:uracil DNA N-glycosylase activity"/>
    <property type="evidence" value="ECO:0007669"/>
    <property type="project" value="UniProtKB-EC"/>
</dbReference>
<dbReference type="SUPFAM" id="SSF52141">
    <property type="entry name" value="Uracil-DNA glycosylase-like"/>
    <property type="match status" value="1"/>
</dbReference>
<dbReference type="NCBIfam" id="TIGR04274">
    <property type="entry name" value="hypoxanDNAglyco"/>
    <property type="match status" value="1"/>
</dbReference>
<dbReference type="Proteomes" id="UP000570517">
    <property type="component" value="Unassembled WGS sequence"/>
</dbReference>
<name>A0A850PMP2_9MYCO</name>
<dbReference type="InterPro" id="IPR005122">
    <property type="entry name" value="Uracil-DNA_glycosylase-like"/>
</dbReference>
<dbReference type="EC" id="3.2.2.27" evidence="2"/>
<keyword evidence="2" id="KW-0326">Glycosidase</keyword>
<evidence type="ECO:0000313" key="3">
    <source>
        <dbReference type="Proteomes" id="UP000570517"/>
    </source>
</evidence>
<keyword evidence="3" id="KW-1185">Reference proteome</keyword>
<organism evidence="2 3">
    <name type="scientific">Mycolicibacterium hippocampi</name>
    <dbReference type="NCBI Taxonomy" id="659824"/>
    <lineage>
        <taxon>Bacteria</taxon>
        <taxon>Bacillati</taxon>
        <taxon>Actinomycetota</taxon>
        <taxon>Actinomycetes</taxon>
        <taxon>Mycobacteriales</taxon>
        <taxon>Mycobacteriaceae</taxon>
        <taxon>Mycolicibacterium</taxon>
    </lineage>
</organism>
<dbReference type="SMART" id="SM00986">
    <property type="entry name" value="UDG"/>
    <property type="match status" value="1"/>
</dbReference>
<gene>
    <name evidence="2" type="ORF">HLY00_5674</name>
</gene>
<dbReference type="Pfam" id="PF03167">
    <property type="entry name" value="UDG"/>
    <property type="match status" value="1"/>
</dbReference>
<dbReference type="EMBL" id="JABFYL010000017">
    <property type="protein sequence ID" value="NVN49554.1"/>
    <property type="molecule type" value="Genomic_DNA"/>
</dbReference>
<evidence type="ECO:0000313" key="2">
    <source>
        <dbReference type="EMBL" id="NVN49554.1"/>
    </source>
</evidence>
<comment type="caution">
    <text evidence="2">The sequence shown here is derived from an EMBL/GenBank/DDBJ whole genome shotgun (WGS) entry which is preliminary data.</text>
</comment>
<keyword evidence="2" id="KW-0378">Hydrolase</keyword>
<proteinExistence type="predicted"/>
<feature type="domain" description="Uracil-DNA glycosylase-like" evidence="1">
    <location>
        <begin position="10"/>
        <end position="162"/>
    </location>
</feature>
<protein>
    <submittedName>
        <fullName evidence="2">G:T/U mismatch-specific uracil/thymine DNA-glycosylase</fullName>
        <ecNumber evidence="2">3.2.2.27</ecNumber>
    </submittedName>
</protein>
<dbReference type="CDD" id="cd10032">
    <property type="entry name" value="UDG-F6_HDG"/>
    <property type="match status" value="1"/>
</dbReference>
<dbReference type="Gene3D" id="3.40.470.10">
    <property type="entry name" value="Uracil-DNA glycosylase-like domain"/>
    <property type="match status" value="1"/>
</dbReference>
<reference evidence="2 3" key="1">
    <citation type="submission" date="2020-05" db="EMBL/GenBank/DDBJ databases">
        <title>Draft genome sequence of Mycobacterium hippocampi DL, isolated from European seabass, Dicentrarchus labrax, reared in fish farms.</title>
        <authorList>
            <person name="Stathopoulou P."/>
            <person name="Asimakis E."/>
            <person name="Tzokas K."/>
            <person name="Batargias C."/>
            <person name="Tsiamis G."/>
        </authorList>
    </citation>
    <scope>NUCLEOTIDE SEQUENCE [LARGE SCALE GENOMIC DNA]</scope>
    <source>
        <strain evidence="2 3">DL</strain>
    </source>
</reference>
<sequence>MTPPTLQGFPPIIAAGARILILGNMPGVASLDAQQYYAHPRNTFWPIAAELFGFDPAAPYDDRATALTEAGVAVWDVLRSCRRVGSLDAAVQRDSMVANNFGDLFTTYPTISRVWFNGAAAERNYRRLVAVEQPLSYATLPSTSPAHTLRFEDKLAVWREALSG</sequence>
<dbReference type="InterPro" id="IPR036895">
    <property type="entry name" value="Uracil-DNA_glycosylase-like_sf"/>
</dbReference>
<dbReference type="RefSeq" id="WP_178357926.1">
    <property type="nucleotide sequence ID" value="NZ_JABFYL010000017.1"/>
</dbReference>
<dbReference type="InterPro" id="IPR026353">
    <property type="entry name" value="Hypoxan-DNA_Glyclase"/>
</dbReference>
<dbReference type="AlphaFoldDB" id="A0A850PMP2"/>